<evidence type="ECO:0000256" key="4">
    <source>
        <dbReference type="ARBA" id="ARBA00022490"/>
    </source>
</evidence>
<name>A0A0C5X352_9GAMM</name>
<evidence type="ECO:0000256" key="1">
    <source>
        <dbReference type="ARBA" id="ARBA00004453"/>
    </source>
</evidence>
<dbReference type="NCBIfam" id="NF001464">
    <property type="entry name" value="PRK00321.1-5"/>
    <property type="match status" value="1"/>
</dbReference>
<comment type="function">
    <text evidence="6">May be involved in recombination.</text>
</comment>
<evidence type="ECO:0000313" key="7">
    <source>
        <dbReference type="EMBL" id="AJR09755.1"/>
    </source>
</evidence>
<evidence type="ECO:0000256" key="2">
    <source>
        <dbReference type="ARBA" id="ARBA00008657"/>
    </source>
</evidence>
<keyword evidence="8" id="KW-1185">Reference proteome</keyword>
<keyword evidence="5 6" id="KW-0233">DNA recombination</keyword>
<dbReference type="HAMAP" id="MF_00194">
    <property type="entry name" value="RdgC"/>
    <property type="match status" value="1"/>
</dbReference>
<dbReference type="STRING" id="658445.H744_2c3104"/>
<proteinExistence type="inferred from homology"/>
<evidence type="ECO:0000313" key="8">
    <source>
        <dbReference type="Proteomes" id="UP000032303"/>
    </source>
</evidence>
<organism evidence="7 8">
    <name type="scientific">Photobacterium gaetbulicola Gung47</name>
    <dbReference type="NCBI Taxonomy" id="658445"/>
    <lineage>
        <taxon>Bacteria</taxon>
        <taxon>Pseudomonadati</taxon>
        <taxon>Pseudomonadota</taxon>
        <taxon>Gammaproteobacteria</taxon>
        <taxon>Vibrionales</taxon>
        <taxon>Vibrionaceae</taxon>
        <taxon>Photobacterium</taxon>
    </lineage>
</organism>
<comment type="similarity">
    <text evidence="2 6">Belongs to the RdgC family.</text>
</comment>
<dbReference type="NCBIfam" id="NF001462">
    <property type="entry name" value="PRK00321.1-3"/>
    <property type="match status" value="1"/>
</dbReference>
<dbReference type="Proteomes" id="UP000032303">
    <property type="component" value="Chromosome 2"/>
</dbReference>
<keyword evidence="4 6" id="KW-0963">Cytoplasm</keyword>
<comment type="subcellular location">
    <subcellularLocation>
        <location evidence="1 6">Cytoplasm</location>
        <location evidence="1 6">Nucleoid</location>
    </subcellularLocation>
</comment>
<evidence type="ECO:0000256" key="5">
    <source>
        <dbReference type="ARBA" id="ARBA00023172"/>
    </source>
</evidence>
<dbReference type="HOGENOM" id="CLU_052038_1_1_6"/>
<protein>
    <recommendedName>
        <fullName evidence="3 6">Recombination-associated protein RdgC</fullName>
    </recommendedName>
</protein>
<dbReference type="EMBL" id="CP005974">
    <property type="protein sequence ID" value="AJR09755.1"/>
    <property type="molecule type" value="Genomic_DNA"/>
</dbReference>
<gene>
    <name evidence="6" type="primary">rdgC</name>
    <name evidence="7" type="ORF">H744_2c3104</name>
</gene>
<evidence type="ECO:0000256" key="6">
    <source>
        <dbReference type="HAMAP-Rule" id="MF_00194"/>
    </source>
</evidence>
<accession>A0A0C5X352</accession>
<dbReference type="GO" id="GO:0005737">
    <property type="term" value="C:cytoplasm"/>
    <property type="evidence" value="ECO:0007669"/>
    <property type="project" value="UniProtKB-UniRule"/>
</dbReference>
<dbReference type="AlphaFoldDB" id="A0A0C5X352"/>
<dbReference type="PANTHER" id="PTHR38103">
    <property type="entry name" value="RECOMBINATION-ASSOCIATED PROTEIN RDGC"/>
    <property type="match status" value="1"/>
</dbReference>
<evidence type="ECO:0000256" key="3">
    <source>
        <dbReference type="ARBA" id="ARBA00022296"/>
    </source>
</evidence>
<reference evidence="7 8" key="1">
    <citation type="submission" date="2013-05" db="EMBL/GenBank/DDBJ databases">
        <title>Complete genome sequence of the lipase-producing bacterium Photobacterium gaetbulicola Gung47.</title>
        <authorList>
            <person name="Kim Y.-O."/>
        </authorList>
    </citation>
    <scope>NUCLEOTIDE SEQUENCE [LARGE SCALE GENOMIC DNA]</scope>
    <source>
        <strain evidence="7 8">Gung47</strain>
    </source>
</reference>
<dbReference type="InterPro" id="IPR007476">
    <property type="entry name" value="RdgC"/>
</dbReference>
<dbReference type="PANTHER" id="PTHR38103:SF1">
    <property type="entry name" value="RECOMBINATION-ASSOCIATED PROTEIN RDGC"/>
    <property type="match status" value="1"/>
</dbReference>
<dbReference type="GO" id="GO:0003690">
    <property type="term" value="F:double-stranded DNA binding"/>
    <property type="evidence" value="ECO:0007669"/>
    <property type="project" value="TreeGrafter"/>
</dbReference>
<dbReference type="KEGG" id="pgb:H744_2c3104"/>
<dbReference type="PATRIC" id="fig|658445.3.peg.5168"/>
<dbReference type="GO" id="GO:0000018">
    <property type="term" value="P:regulation of DNA recombination"/>
    <property type="evidence" value="ECO:0007669"/>
    <property type="project" value="TreeGrafter"/>
</dbReference>
<dbReference type="GO" id="GO:0006310">
    <property type="term" value="P:DNA recombination"/>
    <property type="evidence" value="ECO:0007669"/>
    <property type="project" value="UniProtKB-UniRule"/>
</dbReference>
<dbReference type="Pfam" id="PF04381">
    <property type="entry name" value="RdgC"/>
    <property type="match status" value="1"/>
</dbReference>
<dbReference type="GO" id="GO:0043590">
    <property type="term" value="C:bacterial nucleoid"/>
    <property type="evidence" value="ECO:0007669"/>
    <property type="project" value="TreeGrafter"/>
</dbReference>
<sequence>MEDLHCGRYAVMETLVRIVPHFAVCPSSRARKLKTKADQCNKIDSQMHNQGFVTAMMWFKNVLTYRFSREIDLNPDQLEKQLEEFRFTPCGSQDQQKFGWVHALGKHGDMFTHVIGDNILICARKEEKMLPASVIKETLNEKVEAQEAEQGRKLKKSEKDTIKDEIVMDLLPRAFSRKSQTYALIMPKEGYVLVDAGSFKKAEDLLALLRKSIGSLPVIPVTPEKPAELTMTEWVRSNTSPDGFTIGEEAELKAILEDGGVIRCKQQDLSSDEIMAHIEADKLVTKLSINWQDRIDFVLADDLSIKRLKFSDELKEQNDDIDRDEMAQRIDADLSLMAGEFSAFLPNLFEVLGGLEAKA</sequence>